<dbReference type="KEGG" id="laq:GLA29479_3127"/>
<dbReference type="AlphaFoldDB" id="A0A0S2DZR1"/>
<gene>
    <name evidence="3" type="ORF">LA76x_0939</name>
</gene>
<feature type="region of interest" description="Disordered" evidence="1">
    <location>
        <begin position="29"/>
        <end position="60"/>
    </location>
</feature>
<accession>A0A0S2DZR1</accession>
<sequence length="60" mass="5517">MKTTIRTALYGLAAISVLGLAACASKGETTDAPAASSAPAAEAAPADAAAPPASGDGSGT</sequence>
<feature type="chain" id="PRO_5009798047" description="Lipoprotein" evidence="2">
    <location>
        <begin position="22"/>
        <end position="60"/>
    </location>
</feature>
<evidence type="ECO:0000313" key="4">
    <source>
        <dbReference type="Proteomes" id="UP000060787"/>
    </source>
</evidence>
<evidence type="ECO:0000256" key="2">
    <source>
        <dbReference type="SAM" id="SignalP"/>
    </source>
</evidence>
<feature type="compositionally biased region" description="Low complexity" evidence="1">
    <location>
        <begin position="31"/>
        <end position="60"/>
    </location>
</feature>
<proteinExistence type="predicted"/>
<protein>
    <recommendedName>
        <fullName evidence="5">Lipoprotein</fullName>
    </recommendedName>
</protein>
<dbReference type="Proteomes" id="UP000060787">
    <property type="component" value="Chromosome"/>
</dbReference>
<dbReference type="KEGG" id="lab:LA76x_0939"/>
<dbReference type="EMBL" id="CP011129">
    <property type="protein sequence ID" value="ALN79100.1"/>
    <property type="molecule type" value="Genomic_DNA"/>
</dbReference>
<evidence type="ECO:0000313" key="3">
    <source>
        <dbReference type="EMBL" id="ALN79100.1"/>
    </source>
</evidence>
<reference evidence="3 4" key="1">
    <citation type="journal article" date="2015" name="BMC Genomics">
        <title>Comparative genomics and metabolic profiling of the genus Lysobacter.</title>
        <authorList>
            <person name="de Bruijn I."/>
            <person name="Cheng X."/>
            <person name="de Jager V."/>
            <person name="Exposito R.G."/>
            <person name="Watrous J."/>
            <person name="Patel N."/>
            <person name="Postma J."/>
            <person name="Dorrestein P.C."/>
            <person name="Kobayashi D."/>
            <person name="Raaijmakers J.M."/>
        </authorList>
    </citation>
    <scope>NUCLEOTIDE SEQUENCE [LARGE SCALE GENOMIC DNA]</scope>
    <source>
        <strain evidence="3 4">76</strain>
    </source>
</reference>
<evidence type="ECO:0000256" key="1">
    <source>
        <dbReference type="SAM" id="MobiDB-lite"/>
    </source>
</evidence>
<dbReference type="PATRIC" id="fig|84531.7.peg.3063"/>
<feature type="signal peptide" evidence="2">
    <location>
        <begin position="1"/>
        <end position="21"/>
    </location>
</feature>
<keyword evidence="2" id="KW-0732">Signal</keyword>
<keyword evidence="4" id="KW-1185">Reference proteome</keyword>
<organism evidence="3 4">
    <name type="scientific">Lysobacter antibioticus</name>
    <dbReference type="NCBI Taxonomy" id="84531"/>
    <lineage>
        <taxon>Bacteria</taxon>
        <taxon>Pseudomonadati</taxon>
        <taxon>Pseudomonadota</taxon>
        <taxon>Gammaproteobacteria</taxon>
        <taxon>Lysobacterales</taxon>
        <taxon>Lysobacteraceae</taxon>
        <taxon>Lysobacter</taxon>
    </lineage>
</organism>
<dbReference type="RefSeq" id="WP_057916776.1">
    <property type="nucleotide sequence ID" value="NZ_CP011129.1"/>
</dbReference>
<evidence type="ECO:0008006" key="5">
    <source>
        <dbReference type="Google" id="ProtNLM"/>
    </source>
</evidence>
<dbReference type="PROSITE" id="PS51257">
    <property type="entry name" value="PROKAR_LIPOPROTEIN"/>
    <property type="match status" value="1"/>
</dbReference>
<name>A0A0S2DZR1_LYSAN</name>